<feature type="transmembrane region" description="Helical" evidence="2">
    <location>
        <begin position="73"/>
        <end position="90"/>
    </location>
</feature>
<keyword evidence="2" id="KW-0812">Transmembrane</keyword>
<feature type="region of interest" description="Disordered" evidence="1">
    <location>
        <begin position="176"/>
        <end position="214"/>
    </location>
</feature>
<dbReference type="Pfam" id="PF01066">
    <property type="entry name" value="CDP-OH_P_transf"/>
    <property type="match status" value="1"/>
</dbReference>
<accession>A0A562MQN1</accession>
<organism evidence="3 4">
    <name type="scientific">Mesorhizobium tianshanense</name>
    <dbReference type="NCBI Taxonomy" id="39844"/>
    <lineage>
        <taxon>Bacteria</taxon>
        <taxon>Pseudomonadati</taxon>
        <taxon>Pseudomonadota</taxon>
        <taxon>Alphaproteobacteria</taxon>
        <taxon>Hyphomicrobiales</taxon>
        <taxon>Phyllobacteriaceae</taxon>
        <taxon>Mesorhizobium</taxon>
    </lineage>
</organism>
<dbReference type="RefSeq" id="WP_240547367.1">
    <property type="nucleotide sequence ID" value="NZ_BSPF01000038.1"/>
</dbReference>
<dbReference type="InterPro" id="IPR000462">
    <property type="entry name" value="CDP-OH_P_trans"/>
</dbReference>
<evidence type="ECO:0000256" key="1">
    <source>
        <dbReference type="SAM" id="MobiDB-lite"/>
    </source>
</evidence>
<evidence type="ECO:0000313" key="3">
    <source>
        <dbReference type="EMBL" id="TWI22267.1"/>
    </source>
</evidence>
<feature type="transmembrane region" description="Helical" evidence="2">
    <location>
        <begin position="96"/>
        <end position="114"/>
    </location>
</feature>
<dbReference type="EMBL" id="VLKT01000067">
    <property type="protein sequence ID" value="TWI22267.1"/>
    <property type="molecule type" value="Genomic_DNA"/>
</dbReference>
<feature type="transmembrane region" description="Helical" evidence="2">
    <location>
        <begin position="34"/>
        <end position="52"/>
    </location>
</feature>
<evidence type="ECO:0000313" key="4">
    <source>
        <dbReference type="Proteomes" id="UP000317122"/>
    </source>
</evidence>
<reference evidence="3 4" key="1">
    <citation type="journal article" date="2015" name="Stand. Genomic Sci.">
        <title>Genomic Encyclopedia of Bacterial and Archaeal Type Strains, Phase III: the genomes of soil and plant-associated and newly described type strains.</title>
        <authorList>
            <person name="Whitman W.B."/>
            <person name="Woyke T."/>
            <person name="Klenk H.P."/>
            <person name="Zhou Y."/>
            <person name="Lilburn T.G."/>
            <person name="Beck B.J."/>
            <person name="De Vos P."/>
            <person name="Vandamme P."/>
            <person name="Eisen J.A."/>
            <person name="Garrity G."/>
            <person name="Hugenholtz P."/>
            <person name="Kyrpides N.C."/>
        </authorList>
    </citation>
    <scope>NUCLEOTIDE SEQUENCE [LARGE SCALE GENOMIC DNA]</scope>
    <source>
        <strain evidence="3 4">CGMCC 1.2546</strain>
    </source>
</reference>
<protein>
    <submittedName>
        <fullName evidence="3">CDP-diacylglycerol--serine O-phosphatidyltransferase</fullName>
    </submittedName>
</protein>
<keyword evidence="2" id="KW-0472">Membrane</keyword>
<sequence length="214" mass="23006">MLRYLVDPANAITMVGLLCSSIALYFALAGQIDLAVGAALWAVLADHLDGVVARRTRNREPDMAKMGKSLDGFGDIIYGAILPAIILVQLNGASLVSFFVATALLLAGAIRLSYFANFGKSHDGRFFGVPLSYDIPLMAALVLVEPFMSSGTFLPAVNIVFALLSVAHVASVRVPSPNRPCTWQSRSSQSPRRRSLFNGGRFDARIAPPPTRRS</sequence>
<comment type="caution">
    <text evidence="3">The sequence shown here is derived from an EMBL/GenBank/DDBJ whole genome shotgun (WGS) entry which is preliminary data.</text>
</comment>
<dbReference type="Proteomes" id="UP000317122">
    <property type="component" value="Unassembled WGS sequence"/>
</dbReference>
<dbReference type="GO" id="GO:0016780">
    <property type="term" value="F:phosphotransferase activity, for other substituted phosphate groups"/>
    <property type="evidence" value="ECO:0007669"/>
    <property type="project" value="InterPro"/>
</dbReference>
<feature type="transmembrane region" description="Helical" evidence="2">
    <location>
        <begin position="150"/>
        <end position="170"/>
    </location>
</feature>
<dbReference type="InterPro" id="IPR043130">
    <property type="entry name" value="CDP-OH_PTrfase_TM_dom"/>
</dbReference>
<dbReference type="GO" id="GO:0008654">
    <property type="term" value="P:phospholipid biosynthetic process"/>
    <property type="evidence" value="ECO:0007669"/>
    <property type="project" value="InterPro"/>
</dbReference>
<proteinExistence type="predicted"/>
<keyword evidence="2" id="KW-1133">Transmembrane helix</keyword>
<name>A0A562MQN1_9HYPH</name>
<gene>
    <name evidence="3" type="ORF">IQ26_06700</name>
</gene>
<feature type="transmembrane region" description="Helical" evidence="2">
    <location>
        <begin position="126"/>
        <end position="144"/>
    </location>
</feature>
<keyword evidence="4" id="KW-1185">Reference proteome</keyword>
<dbReference type="Gene3D" id="1.20.120.1760">
    <property type="match status" value="1"/>
</dbReference>
<dbReference type="GO" id="GO:0016020">
    <property type="term" value="C:membrane"/>
    <property type="evidence" value="ECO:0007669"/>
    <property type="project" value="InterPro"/>
</dbReference>
<evidence type="ECO:0000256" key="2">
    <source>
        <dbReference type="SAM" id="Phobius"/>
    </source>
</evidence>
<keyword evidence="3" id="KW-0808">Transferase</keyword>
<dbReference type="AlphaFoldDB" id="A0A562MQN1"/>